<sequence>MSIERPIDWFKRMRCFVCDRHFNQRCDRHLLAVLARFAGAHERCACGTQARDGTCETNGDGGEPRGGDVPRACADAHPIRFDERPAARASSPDTRQDF</sequence>
<dbReference type="Proteomes" id="UP000001930">
    <property type="component" value="Chromosome II"/>
</dbReference>
<dbReference type="EMBL" id="CP000085">
    <property type="protein sequence ID" value="ABC36189.1"/>
    <property type="molecule type" value="Genomic_DNA"/>
</dbReference>
<keyword evidence="2" id="KW-1185">Reference proteome</keyword>
<gene>
    <name evidence="1" type="ordered locus">BTH_II0451</name>
</gene>
<reference evidence="1 2" key="1">
    <citation type="journal article" date="2005" name="BMC Genomics">
        <title>Bacterial genome adaptation to niches: divergence of the potential virulence genes in three Burkholderia species of different survival strategies.</title>
        <authorList>
            <person name="Kim H.S."/>
            <person name="Schell M.A."/>
            <person name="Yu Y."/>
            <person name="Ulrich R.L."/>
            <person name="Sarria S.H."/>
            <person name="Nierman W.C."/>
            <person name="DeShazer D."/>
        </authorList>
    </citation>
    <scope>NUCLEOTIDE SEQUENCE [LARGE SCALE GENOMIC DNA]</scope>
    <source>
        <strain evidence="2">ATCC 700388 / DSM 13276 / CCUG 48851 / CIP 106301 / E264</strain>
    </source>
</reference>
<dbReference type="HOGENOM" id="CLU_2491961_0_0_4"/>
<dbReference type="GeneID" id="45117944"/>
<dbReference type="AlphaFoldDB" id="Q2T848"/>
<organism evidence="1 2">
    <name type="scientific">Burkholderia thailandensis (strain ATCC 700388 / DSM 13276 / CCUG 48851 / CIP 106301 / E264)</name>
    <dbReference type="NCBI Taxonomy" id="271848"/>
    <lineage>
        <taxon>Bacteria</taxon>
        <taxon>Pseudomonadati</taxon>
        <taxon>Pseudomonadota</taxon>
        <taxon>Betaproteobacteria</taxon>
        <taxon>Burkholderiales</taxon>
        <taxon>Burkholderiaceae</taxon>
        <taxon>Burkholderia</taxon>
        <taxon>pseudomallei group</taxon>
    </lineage>
</organism>
<dbReference type="RefSeq" id="WP_009895409.1">
    <property type="nucleotide sequence ID" value="NC_007650.1"/>
</dbReference>
<accession>Q2T848</accession>
<proteinExistence type="predicted"/>
<protein>
    <submittedName>
        <fullName evidence="1">Uncharacterized protein</fullName>
    </submittedName>
</protein>
<evidence type="ECO:0000313" key="1">
    <source>
        <dbReference type="EMBL" id="ABC36189.1"/>
    </source>
</evidence>
<dbReference type="KEGG" id="bte:BTH_II0451"/>
<evidence type="ECO:0000313" key="2">
    <source>
        <dbReference type="Proteomes" id="UP000001930"/>
    </source>
</evidence>
<name>Q2T848_BURTA</name>